<dbReference type="AlphaFoldDB" id="Q1GAI9"/>
<name>Q1GAI9_LACDA</name>
<sequence>MNLRTNSTLVRRISSPLHYRSANSPEHLLLYCKVEQSKRAGEEIRGKNCSEVGCVGYLGW</sequence>
<proteinExistence type="predicted"/>
<dbReference type="Proteomes" id="UP000001259">
    <property type="component" value="Chromosome"/>
</dbReference>
<protein>
    <submittedName>
        <fullName evidence="1">Uncharacterized protein</fullName>
    </submittedName>
</protein>
<gene>
    <name evidence="1" type="ordered locus">Ldb0867</name>
</gene>
<organism evidence="1 2">
    <name type="scientific">Lactobacillus delbrueckii subsp. bulgaricus (strain ATCC 11842 / DSM 20081 / BCRC 10696 / JCM 1002 / NBRC 13953 / NCIMB 11778 / NCTC 12712 / WDCM 00102 / Lb 14)</name>
    <dbReference type="NCBI Taxonomy" id="390333"/>
    <lineage>
        <taxon>Bacteria</taxon>
        <taxon>Bacillati</taxon>
        <taxon>Bacillota</taxon>
        <taxon>Bacilli</taxon>
        <taxon>Lactobacillales</taxon>
        <taxon>Lactobacillaceae</taxon>
        <taxon>Lactobacillus</taxon>
    </lineage>
</organism>
<dbReference type="KEGG" id="ldb:Ldb0867"/>
<accession>Q1GAI9</accession>
<evidence type="ECO:0000313" key="2">
    <source>
        <dbReference type="Proteomes" id="UP000001259"/>
    </source>
</evidence>
<keyword evidence="2" id="KW-1185">Reference proteome</keyword>
<dbReference type="HOGENOM" id="CLU_2935711_0_0_9"/>
<reference evidence="1 2" key="1">
    <citation type="journal article" date="2006" name="Proc. Natl. Acad. Sci. U.S.A.">
        <title>The complete genome sequence of Lactobacillus bulgaricus reveals extensive and ongoing reductive evolution.</title>
        <authorList>
            <person name="van de Guchte M."/>
            <person name="Penaud S."/>
            <person name="Grimaldi C."/>
            <person name="Barbe V."/>
            <person name="Bryson K."/>
            <person name="Nicolas P."/>
            <person name="Robert C."/>
            <person name="Oztas S."/>
            <person name="Mangenot S."/>
            <person name="Couloux A."/>
            <person name="Loux V."/>
            <person name="Dervyn R."/>
            <person name="Bossy R."/>
            <person name="Bolotin A."/>
            <person name="Batto J.-M."/>
            <person name="Walunas T."/>
            <person name="Gibrat J.-F."/>
            <person name="Bessieres P."/>
            <person name="Weissenbach J."/>
            <person name="Ehrlich S.D."/>
            <person name="Maguin E."/>
        </authorList>
    </citation>
    <scope>NUCLEOTIDE SEQUENCE [LARGE SCALE GENOMIC DNA]</scope>
    <source>
        <strain evidence="2">ATCC 11842 / DSM 20081 / BCRC 10696 / JCM 1002 / NBRC 13953 / NCIMB 11778 / NCTC 12712 / WDCM 00102 / Lb 14</strain>
    </source>
</reference>
<evidence type="ECO:0000313" key="1">
    <source>
        <dbReference type="EMBL" id="CAI97688.1"/>
    </source>
</evidence>
<dbReference type="EMBL" id="CR954253">
    <property type="protein sequence ID" value="CAI97688.1"/>
    <property type="molecule type" value="Genomic_DNA"/>
</dbReference>